<evidence type="ECO:0000313" key="2">
    <source>
        <dbReference type="EMBL" id="CAJ1071436.1"/>
    </source>
</evidence>
<dbReference type="PANTHER" id="PTHR47027">
    <property type="entry name" value="REVERSE TRANSCRIPTASE DOMAIN-CONTAINING PROTEIN"/>
    <property type="match status" value="1"/>
</dbReference>
<dbReference type="AlphaFoldDB" id="A0AAV1GBG8"/>
<proteinExistence type="predicted"/>
<accession>A0AAV1GBG8</accession>
<dbReference type="EMBL" id="OY660877">
    <property type="protein sequence ID" value="CAJ1071436.1"/>
    <property type="molecule type" value="Genomic_DNA"/>
</dbReference>
<protein>
    <submittedName>
        <fullName evidence="2">LOW QUALITY PROTEIN: uncharacterized protein LOC117545945</fullName>
    </submittedName>
</protein>
<evidence type="ECO:0000313" key="3">
    <source>
        <dbReference type="Proteomes" id="UP001178508"/>
    </source>
</evidence>
<feature type="compositionally biased region" description="Low complexity" evidence="1">
    <location>
        <begin position="211"/>
        <end position="224"/>
    </location>
</feature>
<sequence>MSSSCVSPIFSIRSLSIADLQFILAVVVKAYSRMGLSVNTTKTEVICQWSSSTPHTLPVFTIDNTPPAITQSFKYLGKILSEDCSIDSEIQNQIKLTSAAFAAKHGPHTADTSRPWSASILDASSGSWASPGVIIVLYCQLHHGQRLAGGPKKRYKDQLKTSLKKSKIRPEDLETAAADRDAWRQHCYEGTQRLEEDRTARRHQKRLRGNTPTPMTASIITTTT</sequence>
<feature type="region of interest" description="Disordered" evidence="1">
    <location>
        <begin position="195"/>
        <end position="224"/>
    </location>
</feature>
<keyword evidence="3" id="KW-1185">Reference proteome</keyword>
<reference evidence="2" key="1">
    <citation type="submission" date="2023-08" db="EMBL/GenBank/DDBJ databases">
        <authorList>
            <person name="Alioto T."/>
            <person name="Alioto T."/>
            <person name="Gomez Garrido J."/>
        </authorList>
    </citation>
    <scope>NUCLEOTIDE SEQUENCE</scope>
</reference>
<organism evidence="2 3">
    <name type="scientific">Xyrichtys novacula</name>
    <name type="common">Pearly razorfish</name>
    <name type="synonym">Hemipteronotus novacula</name>
    <dbReference type="NCBI Taxonomy" id="13765"/>
    <lineage>
        <taxon>Eukaryota</taxon>
        <taxon>Metazoa</taxon>
        <taxon>Chordata</taxon>
        <taxon>Craniata</taxon>
        <taxon>Vertebrata</taxon>
        <taxon>Euteleostomi</taxon>
        <taxon>Actinopterygii</taxon>
        <taxon>Neopterygii</taxon>
        <taxon>Teleostei</taxon>
        <taxon>Neoteleostei</taxon>
        <taxon>Acanthomorphata</taxon>
        <taxon>Eupercaria</taxon>
        <taxon>Labriformes</taxon>
        <taxon>Labridae</taxon>
        <taxon>Xyrichtys</taxon>
    </lineage>
</organism>
<dbReference type="PANTHER" id="PTHR47027:SF23">
    <property type="entry name" value="REVERSE TRANSCRIPTASE DOMAIN-CONTAINING PROTEIN"/>
    <property type="match status" value="1"/>
</dbReference>
<dbReference type="Proteomes" id="UP001178508">
    <property type="component" value="Chromosome 14"/>
</dbReference>
<evidence type="ECO:0000256" key="1">
    <source>
        <dbReference type="SAM" id="MobiDB-lite"/>
    </source>
</evidence>
<gene>
    <name evidence="2" type="ORF">XNOV1_A041384</name>
</gene>
<name>A0AAV1GBG8_XYRNO</name>